<gene>
    <name evidence="3" type="ORF">HMPREF1535_03796</name>
</gene>
<keyword evidence="1" id="KW-0472">Membrane</keyword>
<dbReference type="AlphaFoldDB" id="A0A0F5ISW2"/>
<organism evidence="3 4">
    <name type="scientific">Parabacteroides goldsteinii DSM 19448 = WAL 12034</name>
    <dbReference type="NCBI Taxonomy" id="927665"/>
    <lineage>
        <taxon>Bacteria</taxon>
        <taxon>Pseudomonadati</taxon>
        <taxon>Bacteroidota</taxon>
        <taxon>Bacteroidia</taxon>
        <taxon>Bacteroidales</taxon>
        <taxon>Tannerellaceae</taxon>
        <taxon>Parabacteroides</taxon>
    </lineage>
</organism>
<feature type="transmembrane region" description="Helical" evidence="1">
    <location>
        <begin position="205"/>
        <end position="228"/>
    </location>
</feature>
<evidence type="ECO:0000259" key="2">
    <source>
        <dbReference type="Pfam" id="PF04536"/>
    </source>
</evidence>
<dbReference type="RefSeq" id="WP_046147104.1">
    <property type="nucleotide sequence ID" value="NZ_KQ033913.1"/>
</dbReference>
<feature type="domain" description="TPM" evidence="2">
    <location>
        <begin position="54"/>
        <end position="179"/>
    </location>
</feature>
<dbReference type="PANTHER" id="PTHR30373">
    <property type="entry name" value="UPF0603 PROTEIN YGCG"/>
    <property type="match status" value="1"/>
</dbReference>
<keyword evidence="1" id="KW-0812">Transmembrane</keyword>
<reference evidence="3 4" key="1">
    <citation type="submission" date="2013-04" db="EMBL/GenBank/DDBJ databases">
        <title>The Genome Sequence of Parabacteroides goldsteinii DSM 19448.</title>
        <authorList>
            <consortium name="The Broad Institute Genomics Platform"/>
            <person name="Earl A."/>
            <person name="Ward D."/>
            <person name="Feldgarden M."/>
            <person name="Gevers D."/>
            <person name="Martens E."/>
            <person name="Sakamoto M."/>
            <person name="Benno Y."/>
            <person name="Song Y."/>
            <person name="Liu C."/>
            <person name="Lee J."/>
            <person name="Bolanos M."/>
            <person name="Vaisanen M.L."/>
            <person name="Finegold S.M."/>
            <person name="Walker B."/>
            <person name="Young S."/>
            <person name="Zeng Q."/>
            <person name="Gargeya S."/>
            <person name="Fitzgerald M."/>
            <person name="Haas B."/>
            <person name="Abouelleil A."/>
            <person name="Allen A.W."/>
            <person name="Alvarado L."/>
            <person name="Arachchi H.M."/>
            <person name="Berlin A.M."/>
            <person name="Chapman S.B."/>
            <person name="Gainer-Dewar J."/>
            <person name="Goldberg J."/>
            <person name="Griggs A."/>
            <person name="Gujja S."/>
            <person name="Hansen M."/>
            <person name="Howarth C."/>
            <person name="Imamovic A."/>
            <person name="Ireland A."/>
            <person name="Larimer J."/>
            <person name="McCowan C."/>
            <person name="Murphy C."/>
            <person name="Pearson M."/>
            <person name="Poon T.W."/>
            <person name="Priest M."/>
            <person name="Roberts A."/>
            <person name="Saif S."/>
            <person name="Shea T."/>
            <person name="Sisk P."/>
            <person name="Sykes S."/>
            <person name="Wortman J."/>
            <person name="Nusbaum C."/>
            <person name="Birren B."/>
        </authorList>
    </citation>
    <scope>NUCLEOTIDE SEQUENCE [LARGE SCALE GENOMIC DNA]</scope>
    <source>
        <strain evidence="3 4">DSM 19448</strain>
    </source>
</reference>
<sequence>MRNLNRILTGKRLPALWLAVLLLVSLFPLHLSAAKDYTVEMIPNVRLSDRNNHVSNPDGIIQPQDVDRINRLLQIVEDSLGIEVAVVAVESIGDNDARMFATDLFQHWGLGKKDKDNGLLIQLVTEPTQRSVVFETGYGIEGVLPDAICYRLQQRYMIPDLKAGEYSTGMLKGVAAVKQYLMASDYERAAMTGGNTSRQSEDDNLFLWLFMIMMIVFPAGIFILVSFLKYRPRICPRCGQKTLVYVGQQVIQRATYQSEGLAEDTYRCKNCGYTEKKNRNISRLRRSTGPIIIGGGGRGGGFGGGFGGFGGGGGGSWGGGRSGGGGSISRF</sequence>
<dbReference type="EMBL" id="AQHV01000021">
    <property type="protein sequence ID" value="KKB48568.1"/>
    <property type="molecule type" value="Genomic_DNA"/>
</dbReference>
<comment type="caution">
    <text evidence="3">The sequence shown here is derived from an EMBL/GenBank/DDBJ whole genome shotgun (WGS) entry which is preliminary data.</text>
</comment>
<evidence type="ECO:0000313" key="4">
    <source>
        <dbReference type="Proteomes" id="UP000033047"/>
    </source>
</evidence>
<dbReference type="Gene3D" id="3.10.310.50">
    <property type="match status" value="1"/>
</dbReference>
<accession>A0A0F5ISW2</accession>
<dbReference type="HOGENOM" id="CLU_035211_4_0_10"/>
<name>A0A0F5ISW2_9BACT</name>
<keyword evidence="1" id="KW-1133">Transmembrane helix</keyword>
<dbReference type="STRING" id="927665.HMPREF1535_03796"/>
<dbReference type="Proteomes" id="UP000033047">
    <property type="component" value="Unassembled WGS sequence"/>
</dbReference>
<dbReference type="InterPro" id="IPR007621">
    <property type="entry name" value="TPM_dom"/>
</dbReference>
<evidence type="ECO:0000256" key="1">
    <source>
        <dbReference type="SAM" id="Phobius"/>
    </source>
</evidence>
<proteinExistence type="predicted"/>
<protein>
    <recommendedName>
        <fullName evidence="2">TPM domain-containing protein</fullName>
    </recommendedName>
</protein>
<dbReference type="PATRIC" id="fig|927665.4.peg.3901"/>
<evidence type="ECO:0000313" key="3">
    <source>
        <dbReference type="EMBL" id="KKB48568.1"/>
    </source>
</evidence>
<dbReference type="PANTHER" id="PTHR30373:SF2">
    <property type="entry name" value="UPF0603 PROTEIN YGCG"/>
    <property type="match status" value="1"/>
</dbReference>
<dbReference type="Pfam" id="PF04536">
    <property type="entry name" value="TPM_phosphatase"/>
    <property type="match status" value="1"/>
</dbReference>